<organism evidence="1 2">
    <name type="scientific">Trema orientale</name>
    <name type="common">Charcoal tree</name>
    <name type="synonym">Celtis orientalis</name>
    <dbReference type="NCBI Taxonomy" id="63057"/>
    <lineage>
        <taxon>Eukaryota</taxon>
        <taxon>Viridiplantae</taxon>
        <taxon>Streptophyta</taxon>
        <taxon>Embryophyta</taxon>
        <taxon>Tracheophyta</taxon>
        <taxon>Spermatophyta</taxon>
        <taxon>Magnoliopsida</taxon>
        <taxon>eudicotyledons</taxon>
        <taxon>Gunneridae</taxon>
        <taxon>Pentapetalae</taxon>
        <taxon>rosids</taxon>
        <taxon>fabids</taxon>
        <taxon>Rosales</taxon>
        <taxon>Cannabaceae</taxon>
        <taxon>Trema</taxon>
    </lineage>
</organism>
<gene>
    <name evidence="1" type="ORF">TorRG33x02_322970</name>
</gene>
<dbReference type="AlphaFoldDB" id="A0A2P5BFF6"/>
<evidence type="ECO:0000313" key="1">
    <source>
        <dbReference type="EMBL" id="PON47534.1"/>
    </source>
</evidence>
<evidence type="ECO:0000313" key="2">
    <source>
        <dbReference type="Proteomes" id="UP000237000"/>
    </source>
</evidence>
<keyword evidence="2" id="KW-1185">Reference proteome</keyword>
<dbReference type="InParanoid" id="A0A2P5BFF6"/>
<accession>A0A2P5BFF6</accession>
<dbReference type="InterPro" id="IPR039904">
    <property type="entry name" value="TRANK1"/>
</dbReference>
<reference evidence="2" key="1">
    <citation type="submission" date="2016-06" db="EMBL/GenBank/DDBJ databases">
        <title>Parallel loss of symbiosis genes in relatives of nitrogen-fixing non-legume Parasponia.</title>
        <authorList>
            <person name="Van Velzen R."/>
            <person name="Holmer R."/>
            <person name="Bu F."/>
            <person name="Rutten L."/>
            <person name="Van Zeijl A."/>
            <person name="Liu W."/>
            <person name="Santuari L."/>
            <person name="Cao Q."/>
            <person name="Sharma T."/>
            <person name="Shen D."/>
            <person name="Roswanjaya Y."/>
            <person name="Wardhani T."/>
            <person name="Kalhor M.S."/>
            <person name="Jansen J."/>
            <person name="Van den Hoogen J."/>
            <person name="Gungor B."/>
            <person name="Hartog M."/>
            <person name="Hontelez J."/>
            <person name="Verver J."/>
            <person name="Yang W.-C."/>
            <person name="Schijlen E."/>
            <person name="Repin R."/>
            <person name="Schilthuizen M."/>
            <person name="Schranz E."/>
            <person name="Heidstra R."/>
            <person name="Miyata K."/>
            <person name="Fedorova E."/>
            <person name="Kohlen W."/>
            <person name="Bisseling T."/>
            <person name="Smit S."/>
            <person name="Geurts R."/>
        </authorList>
    </citation>
    <scope>NUCLEOTIDE SEQUENCE [LARGE SCALE GENOMIC DNA]</scope>
    <source>
        <strain evidence="2">cv. RG33-2</strain>
    </source>
</reference>
<dbReference type="PANTHER" id="PTHR21529">
    <property type="entry name" value="MAMMARY TURMOR VIRUS RECEPTOR HOMOLOG 1, 2 MTVR1, 2"/>
    <property type="match status" value="1"/>
</dbReference>
<dbReference type="EMBL" id="JXTC01000533">
    <property type="protein sequence ID" value="PON47534.1"/>
    <property type="molecule type" value="Genomic_DNA"/>
</dbReference>
<comment type="caution">
    <text evidence="1">The sequence shown here is derived from an EMBL/GenBank/DDBJ whole genome shotgun (WGS) entry which is preliminary data.</text>
</comment>
<dbReference type="PANTHER" id="PTHR21529:SF4">
    <property type="entry name" value="TPR AND ANKYRIN REPEAT-CONTAINING PROTEIN 1"/>
    <property type="match status" value="1"/>
</dbReference>
<dbReference type="Proteomes" id="UP000237000">
    <property type="component" value="Unassembled WGS sequence"/>
</dbReference>
<name>A0A2P5BFF6_TREOI</name>
<dbReference type="STRING" id="63057.A0A2P5BFF6"/>
<proteinExistence type="predicted"/>
<protein>
    <submittedName>
        <fullName evidence="1">Uncharacterized protein</fullName>
    </submittedName>
</protein>
<sequence>MESFLYCNKVSSSMMEYILRMKTVAAVADPISEWDKIESRCHELTAEVYAKANFFPECLRVCLEGGQYDLGMEKYIRYWKQEGRGEEIYQHEQDFLLTVAYYCFAKAEVDMMEKALQGSVTAKDQLLKFLEDHVGAARDDDDAELLTKMKNELLRKKDQSAD</sequence>